<dbReference type="Gene3D" id="3.90.320.10">
    <property type="match status" value="1"/>
</dbReference>
<protein>
    <recommendedName>
        <fullName evidence="1">YqaJ viral recombinase domain-containing protein</fullName>
    </recommendedName>
</protein>
<evidence type="ECO:0000259" key="1">
    <source>
        <dbReference type="Pfam" id="PF09588"/>
    </source>
</evidence>
<proteinExistence type="predicted"/>
<dbReference type="InterPro" id="IPR019080">
    <property type="entry name" value="YqaJ_viral_recombinase"/>
</dbReference>
<dbReference type="Pfam" id="PF03112">
    <property type="entry name" value="DUF244"/>
    <property type="match status" value="1"/>
</dbReference>
<accession>A0AB34Z358</accession>
<reference evidence="2 3" key="1">
    <citation type="submission" date="2020-08" db="EMBL/GenBank/DDBJ databases">
        <title>Genomic Encyclopedia of Type Strains, Phase IV (KMG-IV): sequencing the most valuable type-strain genomes for metagenomic binning, comparative biology and taxonomic classification.</title>
        <authorList>
            <person name="Goeker M."/>
        </authorList>
    </citation>
    <scope>NUCLEOTIDE SEQUENCE [LARGE SCALE GENOMIC DNA]</scope>
    <source>
        <strain evidence="2 3">DSM 10508</strain>
    </source>
</reference>
<evidence type="ECO:0000313" key="2">
    <source>
        <dbReference type="EMBL" id="MBB5141796.1"/>
    </source>
</evidence>
<dbReference type="Proteomes" id="UP000529652">
    <property type="component" value="Unassembled WGS sequence"/>
</dbReference>
<dbReference type="AlphaFoldDB" id="A0AB34Z358"/>
<sequence>MTNNNMNNVSEKNQNIKNNGDIKIMHVEQQSFIGCEVFEEKSSPVKEKSKLSKIGKKLPGISSQECFRFNRNIDFSLQRNKLDKYGASEVGNVLIGGAGLKDLMINRVLKYFGMSMPFEENLYMLKGKELENLGFREFVKAYGDDIVVLYKNKYANGVDKYNYFKKMGVSETLVGSTIDGWFINIYGDLELLELLELLEIKSSDSTYMSSAIEEYNKNGNFLSSKYFFKYYVQAQMQLACTGLEYCNLFFLIDAAPVNCKIKRNDALISKVLEFVLKCEQEVFNLRNEIVKNDQFKLLRSNNHDNDAFIKLVEEFVVNSDFYQSGVEFDWVKEFVEYVECIDLEIKTDDEAANLECNLIEIDNLKVELNKIQNENKKREKPIKDLLKIKIDKILEKYPLIVHTNYRFKEFVFNYDPKKRAISDRFKGLLPTSSKVFLPRNMSNIAYANSVPF</sequence>
<dbReference type="InterPro" id="IPR011604">
    <property type="entry name" value="PDDEXK-like_dom_sf"/>
</dbReference>
<gene>
    <name evidence="2" type="ORF">HNP63_001217</name>
</gene>
<comment type="caution">
    <text evidence="2">The sequence shown here is derived from an EMBL/GenBank/DDBJ whole genome shotgun (WGS) entry which is preliminary data.</text>
</comment>
<name>A0AB34Z358_BORAF</name>
<organism evidence="2 3">
    <name type="scientific">Borreliella afzelii</name>
    <name type="common">Borrelia afzelii</name>
    <dbReference type="NCBI Taxonomy" id="29518"/>
    <lineage>
        <taxon>Bacteria</taxon>
        <taxon>Pseudomonadati</taxon>
        <taxon>Spirochaetota</taxon>
        <taxon>Spirochaetia</taxon>
        <taxon>Spirochaetales</taxon>
        <taxon>Borreliaceae</taxon>
        <taxon>Borreliella</taxon>
    </lineage>
</organism>
<dbReference type="InterPro" id="IPR004335">
    <property type="entry name" value="DUF244"/>
</dbReference>
<dbReference type="InterPro" id="IPR011335">
    <property type="entry name" value="Restrct_endonuc-II-like"/>
</dbReference>
<dbReference type="Pfam" id="PF09588">
    <property type="entry name" value="YqaJ"/>
    <property type="match status" value="1"/>
</dbReference>
<evidence type="ECO:0000313" key="3">
    <source>
        <dbReference type="Proteomes" id="UP000529652"/>
    </source>
</evidence>
<feature type="domain" description="YqaJ viral recombinase" evidence="1">
    <location>
        <begin position="86"/>
        <end position="243"/>
    </location>
</feature>
<dbReference type="SUPFAM" id="SSF52980">
    <property type="entry name" value="Restriction endonuclease-like"/>
    <property type="match status" value="1"/>
</dbReference>
<dbReference type="EMBL" id="JACHGM010000012">
    <property type="protein sequence ID" value="MBB5141796.1"/>
    <property type="molecule type" value="Genomic_DNA"/>
</dbReference>